<accession>A0A0K8TL40</accession>
<feature type="compositionally biased region" description="Polar residues" evidence="2">
    <location>
        <begin position="114"/>
        <end position="123"/>
    </location>
</feature>
<proteinExistence type="evidence at transcript level"/>
<feature type="compositionally biased region" description="Polar residues" evidence="2">
    <location>
        <begin position="210"/>
        <end position="220"/>
    </location>
</feature>
<evidence type="ECO:0000313" key="4">
    <source>
        <dbReference type="EMBL" id="JAI14610.1"/>
    </source>
</evidence>
<dbReference type="AlphaFoldDB" id="A0A0K8TL40"/>
<dbReference type="Pfam" id="PF07001">
    <property type="entry name" value="BAT2_N"/>
    <property type="match status" value="1"/>
</dbReference>
<evidence type="ECO:0000259" key="3">
    <source>
        <dbReference type="Pfam" id="PF07001"/>
    </source>
</evidence>
<dbReference type="GO" id="GO:0030154">
    <property type="term" value="P:cell differentiation"/>
    <property type="evidence" value="ECO:0007669"/>
    <property type="project" value="TreeGrafter"/>
</dbReference>
<evidence type="ECO:0000256" key="2">
    <source>
        <dbReference type="SAM" id="MobiDB-lite"/>
    </source>
</evidence>
<reference evidence="4" key="1">
    <citation type="journal article" date="2015" name="Insect Biochem. Mol. Biol.">
        <title>An insight into the sialome of the horse fly, Tabanus bromius.</title>
        <authorList>
            <person name="Ribeiro J.M."/>
            <person name="Kazimirova M."/>
            <person name="Takac P."/>
            <person name="Andersen J.F."/>
            <person name="Francischetti I.M."/>
        </authorList>
    </citation>
    <scope>NUCLEOTIDE SEQUENCE</scope>
</reference>
<organism evidence="4">
    <name type="scientific">Tabanus bromius</name>
    <name type="common">Band-eyed brown horse fly</name>
    <dbReference type="NCBI Taxonomy" id="304241"/>
    <lineage>
        <taxon>Eukaryota</taxon>
        <taxon>Metazoa</taxon>
        <taxon>Ecdysozoa</taxon>
        <taxon>Arthropoda</taxon>
        <taxon>Hexapoda</taxon>
        <taxon>Insecta</taxon>
        <taxon>Pterygota</taxon>
        <taxon>Neoptera</taxon>
        <taxon>Endopterygota</taxon>
        <taxon>Diptera</taxon>
        <taxon>Brachycera</taxon>
        <taxon>Tabanomorpha</taxon>
        <taxon>Tabanoidea</taxon>
        <taxon>Tabanidae</taxon>
        <taxon>Tabanus</taxon>
    </lineage>
</organism>
<evidence type="ECO:0000256" key="1">
    <source>
        <dbReference type="ARBA" id="ARBA00022553"/>
    </source>
</evidence>
<feature type="compositionally biased region" description="Polar residues" evidence="2">
    <location>
        <begin position="166"/>
        <end position="183"/>
    </location>
</feature>
<feature type="compositionally biased region" description="Low complexity" evidence="2">
    <location>
        <begin position="103"/>
        <end position="113"/>
    </location>
</feature>
<dbReference type="InterPro" id="IPR033184">
    <property type="entry name" value="PRRC2"/>
</dbReference>
<dbReference type="EMBL" id="GDAI01002993">
    <property type="protein sequence ID" value="JAI14610.1"/>
    <property type="molecule type" value="mRNA"/>
</dbReference>
<feature type="region of interest" description="Disordered" evidence="2">
    <location>
        <begin position="1"/>
        <end position="220"/>
    </location>
</feature>
<protein>
    <recommendedName>
        <fullName evidence="3">BAT2 N-terminal domain-containing protein</fullName>
    </recommendedName>
</protein>
<dbReference type="PANTHER" id="PTHR14038:SF0">
    <property type="entry name" value="LP18708P"/>
    <property type="match status" value="1"/>
</dbReference>
<feature type="compositionally biased region" description="Low complexity" evidence="2">
    <location>
        <begin position="124"/>
        <end position="165"/>
    </location>
</feature>
<sequence>MSTLGGSKGERHAKPKYTTFDINSLYKSSRGESLEPSTQKSQVPRKHGMQILGKVPSARRPPANLPSLKAETQTPANTTSGQEQGGNQTSVGGANTGYTQGTNFNSNNNSINSTQALHTSPLQGTTSTNSSLAANNSGTHFSSSSNISGSGSSLSSVTWSSVTTGHDTSGSSSLPMLYQSPQFQHEFPSLDGSAQGTTIHKSHHKDTHQQHQSQHLQIRR</sequence>
<feature type="compositionally biased region" description="Polar residues" evidence="2">
    <location>
        <begin position="70"/>
        <end position="102"/>
    </location>
</feature>
<name>A0A0K8TL40_TABBR</name>
<feature type="domain" description="BAT2 N-terminal" evidence="3">
    <location>
        <begin position="1"/>
        <end position="207"/>
    </location>
</feature>
<keyword evidence="1" id="KW-0597">Phosphoprotein</keyword>
<dbReference type="InterPro" id="IPR009738">
    <property type="entry name" value="BAT2_N"/>
</dbReference>
<dbReference type="PANTHER" id="PTHR14038">
    <property type="entry name" value="BAT2 HLA-B-ASSOCIATED TRANSCRIPT 2"/>
    <property type="match status" value="1"/>
</dbReference>